<dbReference type="Proteomes" id="UP001607303">
    <property type="component" value="Unassembled WGS sequence"/>
</dbReference>
<name>A0ABD2CT68_VESMC</name>
<organism evidence="1 2">
    <name type="scientific">Vespula maculifrons</name>
    <name type="common">Eastern yellow jacket</name>
    <name type="synonym">Wasp</name>
    <dbReference type="NCBI Taxonomy" id="7453"/>
    <lineage>
        <taxon>Eukaryota</taxon>
        <taxon>Metazoa</taxon>
        <taxon>Ecdysozoa</taxon>
        <taxon>Arthropoda</taxon>
        <taxon>Hexapoda</taxon>
        <taxon>Insecta</taxon>
        <taxon>Pterygota</taxon>
        <taxon>Neoptera</taxon>
        <taxon>Endopterygota</taxon>
        <taxon>Hymenoptera</taxon>
        <taxon>Apocrita</taxon>
        <taxon>Aculeata</taxon>
        <taxon>Vespoidea</taxon>
        <taxon>Vespidae</taxon>
        <taxon>Vespinae</taxon>
        <taxon>Vespula</taxon>
    </lineage>
</organism>
<dbReference type="AlphaFoldDB" id="A0ABD2CT68"/>
<comment type="caution">
    <text evidence="1">The sequence shown here is derived from an EMBL/GenBank/DDBJ whole genome shotgun (WGS) entry which is preliminary data.</text>
</comment>
<gene>
    <name evidence="1" type="ORF">V1477_003577</name>
</gene>
<protein>
    <submittedName>
        <fullName evidence="1">Fatty acid synthase-like</fullName>
    </submittedName>
</protein>
<reference evidence="1 2" key="1">
    <citation type="journal article" date="2024" name="Ann. Entomol. Soc. Am.">
        <title>Genomic analyses of the southern and eastern yellowjacket wasps (Hymenoptera: Vespidae) reveal evolutionary signatures of social life.</title>
        <authorList>
            <person name="Catto M.A."/>
            <person name="Caine P.B."/>
            <person name="Orr S.E."/>
            <person name="Hunt B.G."/>
            <person name="Goodisman M.A.D."/>
        </authorList>
    </citation>
    <scope>NUCLEOTIDE SEQUENCE [LARGE SCALE GENOMIC DNA]</scope>
    <source>
        <strain evidence="1">232</strain>
        <tissue evidence="1">Head and thorax</tissue>
    </source>
</reference>
<accession>A0ABD2CT68</accession>
<dbReference type="EMBL" id="JAYRBN010000032">
    <property type="protein sequence ID" value="KAL2748292.1"/>
    <property type="molecule type" value="Genomic_DNA"/>
</dbReference>
<sequence length="106" mass="12823">MLKYSNENEYVKNRKTLKHRDEYETKNSYKFFQYVKAKQEGEVVISRYTGRFLESNNVEELKNNPLNCRNCITNDKPTSGNFMMIRQNEQHLEIPYNIFLNLKEFI</sequence>
<proteinExistence type="predicted"/>
<evidence type="ECO:0000313" key="2">
    <source>
        <dbReference type="Proteomes" id="UP001607303"/>
    </source>
</evidence>
<evidence type="ECO:0000313" key="1">
    <source>
        <dbReference type="EMBL" id="KAL2748292.1"/>
    </source>
</evidence>
<keyword evidence="2" id="KW-1185">Reference proteome</keyword>